<dbReference type="Pfam" id="PF13391">
    <property type="entry name" value="HNH_2"/>
    <property type="match status" value="1"/>
</dbReference>
<proteinExistence type="predicted"/>
<feature type="non-terminal residue" evidence="2">
    <location>
        <position position="1"/>
    </location>
</feature>
<organism evidence="2 3">
    <name type="scientific">Morchella conica CCBAS932</name>
    <dbReference type="NCBI Taxonomy" id="1392247"/>
    <lineage>
        <taxon>Eukaryota</taxon>
        <taxon>Fungi</taxon>
        <taxon>Dikarya</taxon>
        <taxon>Ascomycota</taxon>
        <taxon>Pezizomycotina</taxon>
        <taxon>Pezizomycetes</taxon>
        <taxon>Pezizales</taxon>
        <taxon>Morchellaceae</taxon>
        <taxon>Morchella</taxon>
    </lineage>
</organism>
<protein>
    <recommendedName>
        <fullName evidence="1">HNH nuclease domain-containing protein</fullName>
    </recommendedName>
</protein>
<evidence type="ECO:0000313" key="2">
    <source>
        <dbReference type="EMBL" id="RPB06310.1"/>
    </source>
</evidence>
<feature type="domain" description="HNH nuclease" evidence="1">
    <location>
        <begin position="58"/>
        <end position="153"/>
    </location>
</feature>
<evidence type="ECO:0000259" key="1">
    <source>
        <dbReference type="Pfam" id="PF13391"/>
    </source>
</evidence>
<keyword evidence="3" id="KW-1185">Reference proteome</keyword>
<name>A0A3N4K6X6_9PEZI</name>
<dbReference type="EMBL" id="ML119481">
    <property type="protein sequence ID" value="RPB06310.1"/>
    <property type="molecule type" value="Genomic_DNA"/>
</dbReference>
<feature type="non-terminal residue" evidence="2">
    <location>
        <position position="240"/>
    </location>
</feature>
<reference evidence="2 3" key="1">
    <citation type="journal article" date="2018" name="Nat. Ecol. Evol.">
        <title>Pezizomycetes genomes reveal the molecular basis of ectomycorrhizal truffle lifestyle.</title>
        <authorList>
            <person name="Murat C."/>
            <person name="Payen T."/>
            <person name="Noel B."/>
            <person name="Kuo A."/>
            <person name="Morin E."/>
            <person name="Chen J."/>
            <person name="Kohler A."/>
            <person name="Krizsan K."/>
            <person name="Balestrini R."/>
            <person name="Da Silva C."/>
            <person name="Montanini B."/>
            <person name="Hainaut M."/>
            <person name="Levati E."/>
            <person name="Barry K.W."/>
            <person name="Belfiori B."/>
            <person name="Cichocki N."/>
            <person name="Clum A."/>
            <person name="Dockter R.B."/>
            <person name="Fauchery L."/>
            <person name="Guy J."/>
            <person name="Iotti M."/>
            <person name="Le Tacon F."/>
            <person name="Lindquist E.A."/>
            <person name="Lipzen A."/>
            <person name="Malagnac F."/>
            <person name="Mello A."/>
            <person name="Molinier V."/>
            <person name="Miyauchi S."/>
            <person name="Poulain J."/>
            <person name="Riccioni C."/>
            <person name="Rubini A."/>
            <person name="Sitrit Y."/>
            <person name="Splivallo R."/>
            <person name="Traeger S."/>
            <person name="Wang M."/>
            <person name="Zifcakova L."/>
            <person name="Wipf D."/>
            <person name="Zambonelli A."/>
            <person name="Paolocci F."/>
            <person name="Nowrousian M."/>
            <person name="Ottonello S."/>
            <person name="Baldrian P."/>
            <person name="Spatafora J.W."/>
            <person name="Henrissat B."/>
            <person name="Nagy L.G."/>
            <person name="Aury J.M."/>
            <person name="Wincker P."/>
            <person name="Grigoriev I.V."/>
            <person name="Bonfante P."/>
            <person name="Martin F.M."/>
        </authorList>
    </citation>
    <scope>NUCLEOTIDE SEQUENCE [LARGE SCALE GENOMIC DNA]</scope>
    <source>
        <strain evidence="2 3">CCBAS932</strain>
    </source>
</reference>
<dbReference type="Proteomes" id="UP000277580">
    <property type="component" value="Unassembled WGS sequence"/>
</dbReference>
<accession>A0A3N4K6X6</accession>
<dbReference type="STRING" id="1392247.A0A3N4K6X6"/>
<dbReference type="OrthoDB" id="2104739at2759"/>
<gene>
    <name evidence="2" type="ORF">P167DRAFT_458626</name>
</gene>
<dbReference type="AlphaFoldDB" id="A0A3N4K6X6"/>
<dbReference type="InParanoid" id="A0A3N4K6X6"/>
<sequence length="240" mass="26498">LLDCFFVPFLSQGNHTPTVRSSLISPTSRSEIDPTAQATYSRLQSLRHLCRSRDGNRCVITHQQGHVPTRGRRRQISSQPSVHLECAHIIPHSLNQAGAGGHLADDKTVLWRILNMFDPGVSLLLQGERIDGPANAMMLYPELHSRFGLLHWYLEEVPGGGGGDDDEAVYVFCRSRGAPLLPLHCMPAGPGGTVRFTRMDGSRTELPSRRLLAVHRACAKILEVAGAAEYVEDLLDEFED</sequence>
<evidence type="ECO:0000313" key="3">
    <source>
        <dbReference type="Proteomes" id="UP000277580"/>
    </source>
</evidence>
<dbReference type="InterPro" id="IPR003615">
    <property type="entry name" value="HNH_nuc"/>
</dbReference>